<feature type="domain" description="Flagellin C-terminal" evidence="5">
    <location>
        <begin position="351"/>
        <end position="431"/>
    </location>
</feature>
<dbReference type="GO" id="GO:0071973">
    <property type="term" value="P:bacterial-type flagellum-dependent cell motility"/>
    <property type="evidence" value="ECO:0007669"/>
    <property type="project" value="InterPro"/>
</dbReference>
<sequence>MSFRITNSMLSVNYLRNVKRNMNNMQTLQNQLASGKEINKASDNPYVASRSMQLNAEISYNKQYDENIKDTSNWLDTTDTALSQMGNIFGRIETLLVNAGNGTYGDDEKSAIKDEIKEKVNELSQVLNTSFDGSYIFGGTKTNSKPTTVVDGKLEYADKDGNSMNVYKQSNGTITTSATTANTSYTLTASDITLLNSELNNTTSPPSDARKTEINTLISAGVGASEYKSADGTITTSATSTNTQVGLTMADVTSLKNELNNTASPPNSARKNEINNILTQATPLTQINSSLEVDITQGVKSIYNKTAVDVLEFKDKNGKSINVSDLLSNIITDLGANGSSSNLITNDLNDIQSVTTNLLQKRSEVGTMQNRMDSAQTNNEAQNYNMTDILSKTDDIDFANKTMEYAMMQTVYTASLQTSAKILPMTILNYL</sequence>
<dbReference type="PANTHER" id="PTHR42792:SF1">
    <property type="entry name" value="FLAGELLAR HOOK-ASSOCIATED PROTEIN 3"/>
    <property type="match status" value="1"/>
</dbReference>
<dbReference type="Gene3D" id="1.20.1330.10">
    <property type="entry name" value="f41 fragment of flagellin, N-terminal domain"/>
    <property type="match status" value="1"/>
</dbReference>
<dbReference type="PANTHER" id="PTHR42792">
    <property type="entry name" value="FLAGELLIN"/>
    <property type="match status" value="1"/>
</dbReference>
<evidence type="ECO:0000259" key="4">
    <source>
        <dbReference type="Pfam" id="PF00669"/>
    </source>
</evidence>
<comment type="subcellular location">
    <subcellularLocation>
        <location evidence="1">Bacterial flagellum</location>
    </subcellularLocation>
</comment>
<dbReference type="SUPFAM" id="SSF64518">
    <property type="entry name" value="Phase 1 flagellin"/>
    <property type="match status" value="1"/>
</dbReference>
<evidence type="ECO:0000256" key="2">
    <source>
        <dbReference type="ARBA" id="ARBA00005709"/>
    </source>
</evidence>
<evidence type="ECO:0000313" key="7">
    <source>
        <dbReference type="Proteomes" id="UP000190973"/>
    </source>
</evidence>
<evidence type="ECO:0000256" key="3">
    <source>
        <dbReference type="ARBA" id="ARBA00023143"/>
    </source>
</evidence>
<accession>A0A1S8S669</accession>
<dbReference type="Pfam" id="PF00700">
    <property type="entry name" value="Flagellin_C"/>
    <property type="match status" value="1"/>
</dbReference>
<dbReference type="InterPro" id="IPR046358">
    <property type="entry name" value="Flagellin_C"/>
</dbReference>
<dbReference type="GO" id="GO:0005198">
    <property type="term" value="F:structural molecule activity"/>
    <property type="evidence" value="ECO:0007669"/>
    <property type="project" value="InterPro"/>
</dbReference>
<reference evidence="6 7" key="1">
    <citation type="submission" date="2016-05" db="EMBL/GenBank/DDBJ databases">
        <title>Microbial solvent formation.</title>
        <authorList>
            <person name="Poehlein A."/>
            <person name="Montoya Solano J.D."/>
            <person name="Flitsch S."/>
            <person name="Krabben P."/>
            <person name="Duerre P."/>
            <person name="Daniel R."/>
        </authorList>
    </citation>
    <scope>NUCLEOTIDE SEQUENCE [LARGE SCALE GENOMIC DNA]</scope>
    <source>
        <strain evidence="6 7">DSM 53</strain>
    </source>
</reference>
<dbReference type="RefSeq" id="WP_077839168.1">
    <property type="nucleotide sequence ID" value="NZ_JABTAE010000001.1"/>
</dbReference>
<organism evidence="6 7">
    <name type="scientific">Clostridium beijerinckii</name>
    <name type="common">Clostridium MP</name>
    <dbReference type="NCBI Taxonomy" id="1520"/>
    <lineage>
        <taxon>Bacteria</taxon>
        <taxon>Bacillati</taxon>
        <taxon>Bacillota</taxon>
        <taxon>Clostridia</taxon>
        <taxon>Eubacteriales</taxon>
        <taxon>Clostridiaceae</taxon>
        <taxon>Clostridium</taxon>
    </lineage>
</organism>
<dbReference type="Pfam" id="PF00669">
    <property type="entry name" value="Flagellin_N"/>
    <property type="match status" value="1"/>
</dbReference>
<dbReference type="Proteomes" id="UP000190973">
    <property type="component" value="Unassembled WGS sequence"/>
</dbReference>
<dbReference type="InterPro" id="IPR001029">
    <property type="entry name" value="Flagellin_N"/>
</dbReference>
<comment type="caution">
    <text evidence="6">The sequence shown here is derived from an EMBL/GenBank/DDBJ whole genome shotgun (WGS) entry which is preliminary data.</text>
</comment>
<keyword evidence="6" id="KW-0966">Cell projection</keyword>
<dbReference type="EMBL" id="LZZI01000044">
    <property type="protein sequence ID" value="OOM60933.1"/>
    <property type="molecule type" value="Genomic_DNA"/>
</dbReference>
<dbReference type="InterPro" id="IPR001492">
    <property type="entry name" value="Flagellin"/>
</dbReference>
<proteinExistence type="inferred from homology"/>
<evidence type="ECO:0000256" key="1">
    <source>
        <dbReference type="ARBA" id="ARBA00004365"/>
    </source>
</evidence>
<evidence type="ECO:0000259" key="5">
    <source>
        <dbReference type="Pfam" id="PF00700"/>
    </source>
</evidence>
<protein>
    <submittedName>
        <fullName evidence="6">Flagellar filament 41 kDa core protein</fullName>
    </submittedName>
</protein>
<dbReference type="NCBIfam" id="TIGR02550">
    <property type="entry name" value="flagell_flgL"/>
    <property type="match status" value="1"/>
</dbReference>
<keyword evidence="6" id="KW-0969">Cilium</keyword>
<gene>
    <name evidence="6" type="primary">fla</name>
    <name evidence="6" type="ORF">CLBCK_26500</name>
</gene>
<dbReference type="AlphaFoldDB" id="A0A1S8S669"/>
<dbReference type="InterPro" id="IPR013384">
    <property type="entry name" value="Flagell_FlgL"/>
</dbReference>
<dbReference type="GO" id="GO:0009424">
    <property type="term" value="C:bacterial-type flagellum hook"/>
    <property type="evidence" value="ECO:0007669"/>
    <property type="project" value="InterPro"/>
</dbReference>
<keyword evidence="3" id="KW-0975">Bacterial flagellum</keyword>
<evidence type="ECO:0000313" key="6">
    <source>
        <dbReference type="EMBL" id="OOM60933.1"/>
    </source>
</evidence>
<name>A0A1S8S669_CLOBE</name>
<comment type="similarity">
    <text evidence="2">Belongs to the bacterial flagellin family.</text>
</comment>
<keyword evidence="6" id="KW-0282">Flagellum</keyword>
<feature type="domain" description="Flagellin N-terminal" evidence="4">
    <location>
        <begin position="6"/>
        <end position="142"/>
    </location>
</feature>